<evidence type="ECO:0000313" key="1">
    <source>
        <dbReference type="EMBL" id="RNA15170.1"/>
    </source>
</evidence>
<keyword evidence="2" id="KW-1185">Reference proteome</keyword>
<dbReference type="AlphaFoldDB" id="A0A3M7QUY1"/>
<organism evidence="1 2">
    <name type="scientific">Brachionus plicatilis</name>
    <name type="common">Marine rotifer</name>
    <name type="synonym">Brachionus muelleri</name>
    <dbReference type="NCBI Taxonomy" id="10195"/>
    <lineage>
        <taxon>Eukaryota</taxon>
        <taxon>Metazoa</taxon>
        <taxon>Spiralia</taxon>
        <taxon>Gnathifera</taxon>
        <taxon>Rotifera</taxon>
        <taxon>Eurotatoria</taxon>
        <taxon>Monogononta</taxon>
        <taxon>Pseudotrocha</taxon>
        <taxon>Ploima</taxon>
        <taxon>Brachionidae</taxon>
        <taxon>Brachionus</taxon>
    </lineage>
</organism>
<gene>
    <name evidence="1" type="ORF">BpHYR1_001843</name>
</gene>
<dbReference type="Proteomes" id="UP000276133">
    <property type="component" value="Unassembled WGS sequence"/>
</dbReference>
<proteinExistence type="predicted"/>
<accession>A0A3M7QUY1</accession>
<evidence type="ECO:0000313" key="2">
    <source>
        <dbReference type="Proteomes" id="UP000276133"/>
    </source>
</evidence>
<dbReference type="EMBL" id="REGN01005023">
    <property type="protein sequence ID" value="RNA15170.1"/>
    <property type="molecule type" value="Genomic_DNA"/>
</dbReference>
<comment type="caution">
    <text evidence="1">The sequence shown here is derived from an EMBL/GenBank/DDBJ whole genome shotgun (WGS) entry which is preliminary data.</text>
</comment>
<protein>
    <submittedName>
        <fullName evidence="1">Uncharacterized protein</fullName>
    </submittedName>
</protein>
<sequence>MNREAELYMRVTRQGLMEEKYEISYGNTFINVCINLNFRHHQLFFTALSDFLRHAYIEQGSMYDLSQNQRQRQKVELIVQIIHQIKKLELKAEMKFKMFQLEEEIK</sequence>
<name>A0A3M7QUY1_BRAPC</name>
<reference evidence="1 2" key="1">
    <citation type="journal article" date="2018" name="Sci. Rep.">
        <title>Genomic signatures of local adaptation to the degree of environmental predictability in rotifers.</title>
        <authorList>
            <person name="Franch-Gras L."/>
            <person name="Hahn C."/>
            <person name="Garcia-Roger E.M."/>
            <person name="Carmona M.J."/>
            <person name="Serra M."/>
            <person name="Gomez A."/>
        </authorList>
    </citation>
    <scope>NUCLEOTIDE SEQUENCE [LARGE SCALE GENOMIC DNA]</scope>
    <source>
        <strain evidence="1">HYR1</strain>
    </source>
</reference>